<dbReference type="SUPFAM" id="SSF52540">
    <property type="entry name" value="P-loop containing nucleoside triphosphate hydrolases"/>
    <property type="match status" value="1"/>
</dbReference>
<dbReference type="Proteomes" id="UP000309128">
    <property type="component" value="Unassembled WGS sequence"/>
</dbReference>
<dbReference type="EMBL" id="VCKY01000034">
    <property type="protein sequence ID" value="TMR22091.1"/>
    <property type="molecule type" value="Genomic_DNA"/>
</dbReference>
<evidence type="ECO:0000313" key="4">
    <source>
        <dbReference type="EMBL" id="TMR22091.1"/>
    </source>
</evidence>
<dbReference type="Gene3D" id="3.40.50.300">
    <property type="entry name" value="P-loop containing nucleotide triphosphate hydrolases"/>
    <property type="match status" value="1"/>
</dbReference>
<protein>
    <recommendedName>
        <fullName evidence="3">FtsK domain-containing protein</fullName>
    </recommendedName>
</protein>
<accession>A0A5S4FPH1</accession>
<keyword evidence="5" id="KW-1185">Reference proteome</keyword>
<keyword evidence="2" id="KW-0472">Membrane</keyword>
<dbReference type="OrthoDB" id="3315716at2"/>
<feature type="transmembrane region" description="Helical" evidence="2">
    <location>
        <begin position="128"/>
        <end position="161"/>
    </location>
</feature>
<sequence length="686" mass="73070">MDHPSADTQPAHPAGDDIVLNGQVIKRSDLTRATSGIPAPWTAPLTPPLIIRDPKLAGLYAVRVAARVPGRLLGAALRGTGVLGNQWWMWANAVNEQNRAFEAGRYDTNMMAALDALRTQRRTASAKVAGAVVAGSVLLFALNAWPILAGAGTIWVAVAAIAGRRTPEQLRALGHAADAGRSAVGAAGAPAVDASVSSEQLTEAFIAASIIKAGQEVHLDAARLPHHDGTALIVVVRLPAGRTHKQVIAAKAALASALDIDERWLDVERVPGTGRHVSLWLADSDPFDRPKHRSPLIGADAWDLFHAVPFGTSIRGRRVALPLIFTSVLVSSMPRMGKSVVLRLLAMAAALDVRVRLYLWDGKGGKDFSPFKSIAHGFGRGVRGRTVEELYTALCALVAEMGALYEWIDELDDDICPDGKITPEMLDDPSYGLTLKLIIIDEVQRYLEDPVWGKLILEQLIELAKVGPALGFILVIATQKADADTIPSSLRDQLGTRFVLRVMTWQASEAGLGTNTHVAGYNAAEFDGHHQGWGFLRGAEDVDLGGDILTVRSDFADVRDARQVVKRALELREQAGMLPGQQRPGAPAPVIADPRERVPAVLAAIAELAAEAAGEHLPRLSTTAIIAQLELKMSPKALGGMLADWGCPVGRQTINGDEVRGPATADVLAAVDRIVSGGAVEVRRAA</sequence>
<dbReference type="InterPro" id="IPR002543">
    <property type="entry name" value="FtsK_dom"/>
</dbReference>
<comment type="caution">
    <text evidence="4">The sequence shown here is derived from an EMBL/GenBank/DDBJ whole genome shotgun (WGS) entry which is preliminary data.</text>
</comment>
<feature type="domain" description="FtsK" evidence="3">
    <location>
        <begin position="316"/>
        <end position="509"/>
    </location>
</feature>
<organism evidence="4 5">
    <name type="scientific">Nonomuraea turkmeniaca</name>
    <dbReference type="NCBI Taxonomy" id="103838"/>
    <lineage>
        <taxon>Bacteria</taxon>
        <taxon>Bacillati</taxon>
        <taxon>Actinomycetota</taxon>
        <taxon>Actinomycetes</taxon>
        <taxon>Streptosporangiales</taxon>
        <taxon>Streptosporangiaceae</taxon>
        <taxon>Nonomuraea</taxon>
    </lineage>
</organism>
<name>A0A5S4FPH1_9ACTN</name>
<keyword evidence="1" id="KW-0067">ATP-binding</keyword>
<dbReference type="InterPro" id="IPR027417">
    <property type="entry name" value="P-loop_NTPase"/>
</dbReference>
<evidence type="ECO:0000313" key="5">
    <source>
        <dbReference type="Proteomes" id="UP000309128"/>
    </source>
</evidence>
<proteinExistence type="predicted"/>
<dbReference type="GO" id="GO:0003677">
    <property type="term" value="F:DNA binding"/>
    <property type="evidence" value="ECO:0007669"/>
    <property type="project" value="InterPro"/>
</dbReference>
<reference evidence="4 5" key="1">
    <citation type="submission" date="2019-05" db="EMBL/GenBank/DDBJ databases">
        <title>Draft genome sequence of Nonomuraea turkmeniaca DSM 43926.</title>
        <authorList>
            <person name="Saricaoglu S."/>
            <person name="Isik K."/>
        </authorList>
    </citation>
    <scope>NUCLEOTIDE SEQUENCE [LARGE SCALE GENOMIC DNA]</scope>
    <source>
        <strain evidence="4 5">DSM 43926</strain>
    </source>
</reference>
<feature type="binding site" evidence="1">
    <location>
        <begin position="332"/>
        <end position="339"/>
    </location>
    <ligand>
        <name>ATP</name>
        <dbReference type="ChEBI" id="CHEBI:30616"/>
    </ligand>
</feature>
<keyword evidence="2" id="KW-1133">Transmembrane helix</keyword>
<keyword evidence="1" id="KW-0547">Nucleotide-binding</keyword>
<gene>
    <name evidence="4" type="ORF">ETD86_13055</name>
</gene>
<dbReference type="AlphaFoldDB" id="A0A5S4FPH1"/>
<evidence type="ECO:0000256" key="2">
    <source>
        <dbReference type="SAM" id="Phobius"/>
    </source>
</evidence>
<dbReference type="RefSeq" id="WP_138666399.1">
    <property type="nucleotide sequence ID" value="NZ_VCKY01000034.1"/>
</dbReference>
<evidence type="ECO:0000256" key="1">
    <source>
        <dbReference type="PROSITE-ProRule" id="PRU00289"/>
    </source>
</evidence>
<keyword evidence="2" id="KW-0812">Transmembrane</keyword>
<evidence type="ECO:0000259" key="3">
    <source>
        <dbReference type="PROSITE" id="PS50901"/>
    </source>
</evidence>
<dbReference type="PROSITE" id="PS50901">
    <property type="entry name" value="FTSK"/>
    <property type="match status" value="1"/>
</dbReference>
<dbReference type="GO" id="GO:0005524">
    <property type="term" value="F:ATP binding"/>
    <property type="evidence" value="ECO:0007669"/>
    <property type="project" value="UniProtKB-UniRule"/>
</dbReference>